<keyword evidence="2" id="KW-1185">Reference proteome</keyword>
<organism evidence="2">
    <name type="scientific">Aureococcus anophagefferens</name>
    <name type="common">Harmful bloom alga</name>
    <dbReference type="NCBI Taxonomy" id="44056"/>
    <lineage>
        <taxon>Eukaryota</taxon>
        <taxon>Sar</taxon>
        <taxon>Stramenopiles</taxon>
        <taxon>Ochrophyta</taxon>
        <taxon>Pelagophyceae</taxon>
        <taxon>Pelagomonadales</taxon>
        <taxon>Pelagomonadaceae</taxon>
        <taxon>Aureococcus</taxon>
    </lineage>
</organism>
<dbReference type="EMBL" id="GL833137">
    <property type="protein sequence ID" value="EGB06071.1"/>
    <property type="molecule type" value="Genomic_DNA"/>
</dbReference>
<dbReference type="AlphaFoldDB" id="F0YFP5"/>
<dbReference type="RefSeq" id="XP_009039325.1">
    <property type="nucleotide sequence ID" value="XM_009041077.1"/>
</dbReference>
<sequence>MVIDAGDDEGAGDCFIDATDRILHVAKWKANGDEAAFAAPMEKLWETFEADAPGWKWIAVARDGPTWLAVMLFSTDSDAVAYSEILAQAPALAQGHVVYDDAVPIRKKVAAKALPPGALLWLYCVEVDKKDALAEFEEQLIRKLDKSIFGFAVTKPFQGGKRLSFSAIAATKADLEAYRTRVLNPLLKTIPVKTVPYDDIAPICGYNDAEPEDGDCRLSWFALLATATGFFQHPPSRRPPTLLRAGGGDDAASLWAEAARLRREIAADMEAMPAPEAGAAPAPAPSKGLSVVLPIASPDWTIADTECFFEPRTDAAAELLAIDVPVPCGVILEERDDKNGAPIIVVGAVGEGSNAEAAGVLPGDILRATTAVKQQMEMPTWQLLGGGIGRPRLFRFVFGADLDARPPRTFEEVLGAVASNRMDQERRPAILVVERPAAPTREMQRRFNRSDATDMSWMTMHMSAALCAPPGFCWQQQSVVNAAARLSRLAPMQSTPDTTDGWKGNTAMPAMAKTRPTVAAVFHDATHASYPVAASKNTEARAGHRAHADADGVGPGAADEFCRGWC</sequence>
<dbReference type="eggNOG" id="ENOG502SB70">
    <property type="taxonomic scope" value="Eukaryota"/>
</dbReference>
<dbReference type="InParanoid" id="F0YFP5"/>
<protein>
    <recommendedName>
        <fullName evidence="3">PDZ domain-containing protein</fullName>
    </recommendedName>
</protein>
<accession>F0YFP5</accession>
<dbReference type="GeneID" id="20225569"/>
<reference evidence="1 2" key="1">
    <citation type="journal article" date="2011" name="Proc. Natl. Acad. Sci. U.S.A.">
        <title>Niche of harmful alga Aureococcus anophagefferens revealed through ecogenomics.</title>
        <authorList>
            <person name="Gobler C.J."/>
            <person name="Berry D.L."/>
            <person name="Dyhrman S.T."/>
            <person name="Wilhelm S.W."/>
            <person name="Salamov A."/>
            <person name="Lobanov A.V."/>
            <person name="Zhang Y."/>
            <person name="Collier J.L."/>
            <person name="Wurch L.L."/>
            <person name="Kustka A.B."/>
            <person name="Dill B.D."/>
            <person name="Shah M."/>
            <person name="VerBerkmoes N.C."/>
            <person name="Kuo A."/>
            <person name="Terry A."/>
            <person name="Pangilinan J."/>
            <person name="Lindquist E.A."/>
            <person name="Lucas S."/>
            <person name="Paulsen I.T."/>
            <person name="Hattenrath-Lehmann T.K."/>
            <person name="Talmage S.C."/>
            <person name="Walker E.A."/>
            <person name="Koch F."/>
            <person name="Burson A.M."/>
            <person name="Marcoval M.A."/>
            <person name="Tang Y.Z."/>
            <person name="Lecleir G.R."/>
            <person name="Coyne K.J."/>
            <person name="Berg G.M."/>
            <person name="Bertrand E.M."/>
            <person name="Saito M.A."/>
            <person name="Gladyshev V.N."/>
            <person name="Grigoriev I.V."/>
        </authorList>
    </citation>
    <scope>NUCLEOTIDE SEQUENCE [LARGE SCALE GENOMIC DNA]</scope>
    <source>
        <strain evidence="2">CCMP 1984</strain>
    </source>
</reference>
<dbReference type="Proteomes" id="UP000002729">
    <property type="component" value="Unassembled WGS sequence"/>
</dbReference>
<evidence type="ECO:0000313" key="1">
    <source>
        <dbReference type="EMBL" id="EGB06071.1"/>
    </source>
</evidence>
<name>F0YFP5_AURAN</name>
<evidence type="ECO:0000313" key="2">
    <source>
        <dbReference type="Proteomes" id="UP000002729"/>
    </source>
</evidence>
<gene>
    <name evidence="1" type="ORF">AURANDRAFT_65924</name>
</gene>
<evidence type="ECO:0008006" key="3">
    <source>
        <dbReference type="Google" id="ProtNLM"/>
    </source>
</evidence>
<dbReference type="OrthoDB" id="42107at2759"/>
<dbReference type="KEGG" id="aaf:AURANDRAFT_65924"/>
<proteinExistence type="predicted"/>